<gene>
    <name evidence="12" type="ORF">FA13DRAFT_1694656</name>
</gene>
<evidence type="ECO:0000256" key="4">
    <source>
        <dbReference type="ARBA" id="ARBA00022692"/>
    </source>
</evidence>
<evidence type="ECO:0000256" key="5">
    <source>
        <dbReference type="ARBA" id="ARBA00022989"/>
    </source>
</evidence>
<feature type="transmembrane region" description="Helical" evidence="11">
    <location>
        <begin position="117"/>
        <end position="137"/>
    </location>
</feature>
<dbReference type="GO" id="GO:0005886">
    <property type="term" value="C:plasma membrane"/>
    <property type="evidence" value="ECO:0007669"/>
    <property type="project" value="TreeGrafter"/>
</dbReference>
<sequence>MTSSYDPTYPLFPIFSFLAFLLSLVPLPWHIQAWNSGTCAYMIWTAVACLNSFINSIVWRDHARDIAPVWCDISSKIIIGVSVGIPASVLCISRRLYTLTAVKTVAITSGDKRRMVLIDLLIAVVVPVIIMVLHYVVQGHRFDILAQVGCYPVVYNSIPAYFLYFMWPLVLGVISFVYSALTLQFFWLRRAQFTSLFSHSSGITASRYLRLMLLAIADMLCTVPLGIFTLYFGVNDGRLRPWISWENTHYNFSRVVLVPAVFWRHDPNFEVSVELTRWLPVVCGFIFFALFGFAAEAKKVYTTILWGVATRLGFERNPEARRKVGLPSWVKPFKTSTTASQSSPISTDNTRLSVHRKSPLTFTSSATTLSTDGCVHTYPYSRGMGLENSASHAASSFASLPSDPPYPRAPPQDIPLDVYPHTQLDSQPSPTSSAPFSDSTTTVVADSGNPKGSASLKRKLSLESITSVERGFMEASGRHLPPTSESPPPFANVAATVFHRPLSPTLEYPEVYAHPSSATAYAPSSDGIVVTIQKTSSTSPALSSSSQFD</sequence>
<protein>
    <submittedName>
        <fullName evidence="12">Putative transmembrane pheromone receptor</fullName>
    </submittedName>
</protein>
<feature type="transmembrane region" description="Helical" evidence="11">
    <location>
        <begin position="12"/>
        <end position="31"/>
    </location>
</feature>
<dbReference type="AlphaFoldDB" id="A0A4Y7SN58"/>
<dbReference type="InterPro" id="IPR000481">
    <property type="entry name" value="GPCR_Pheromne_B_alpha_rcpt"/>
</dbReference>
<keyword evidence="4 11" id="KW-0812">Transmembrane</keyword>
<feature type="transmembrane region" description="Helical" evidence="11">
    <location>
        <begin position="208"/>
        <end position="232"/>
    </location>
</feature>
<dbReference type="EMBL" id="QPFP01000082">
    <property type="protein sequence ID" value="TEB23044.1"/>
    <property type="molecule type" value="Genomic_DNA"/>
</dbReference>
<evidence type="ECO:0000313" key="12">
    <source>
        <dbReference type="EMBL" id="TEB23044.1"/>
    </source>
</evidence>
<evidence type="ECO:0000313" key="13">
    <source>
        <dbReference type="Proteomes" id="UP000298030"/>
    </source>
</evidence>
<feature type="transmembrane region" description="Helical" evidence="11">
    <location>
        <begin position="38"/>
        <end position="57"/>
    </location>
</feature>
<reference evidence="12 13" key="1">
    <citation type="journal article" date="2019" name="Nat. Ecol. Evol.">
        <title>Megaphylogeny resolves global patterns of mushroom evolution.</title>
        <authorList>
            <person name="Varga T."/>
            <person name="Krizsan K."/>
            <person name="Foldi C."/>
            <person name="Dima B."/>
            <person name="Sanchez-Garcia M."/>
            <person name="Sanchez-Ramirez S."/>
            <person name="Szollosi G.J."/>
            <person name="Szarkandi J.G."/>
            <person name="Papp V."/>
            <person name="Albert L."/>
            <person name="Andreopoulos W."/>
            <person name="Angelini C."/>
            <person name="Antonin V."/>
            <person name="Barry K.W."/>
            <person name="Bougher N.L."/>
            <person name="Buchanan P."/>
            <person name="Buyck B."/>
            <person name="Bense V."/>
            <person name="Catcheside P."/>
            <person name="Chovatia M."/>
            <person name="Cooper J."/>
            <person name="Damon W."/>
            <person name="Desjardin D."/>
            <person name="Finy P."/>
            <person name="Geml J."/>
            <person name="Haridas S."/>
            <person name="Hughes K."/>
            <person name="Justo A."/>
            <person name="Karasinski D."/>
            <person name="Kautmanova I."/>
            <person name="Kiss B."/>
            <person name="Kocsube S."/>
            <person name="Kotiranta H."/>
            <person name="LaButti K.M."/>
            <person name="Lechner B.E."/>
            <person name="Liimatainen K."/>
            <person name="Lipzen A."/>
            <person name="Lukacs Z."/>
            <person name="Mihaltcheva S."/>
            <person name="Morgado L.N."/>
            <person name="Niskanen T."/>
            <person name="Noordeloos M.E."/>
            <person name="Ohm R.A."/>
            <person name="Ortiz-Santana B."/>
            <person name="Ovrebo C."/>
            <person name="Racz N."/>
            <person name="Riley R."/>
            <person name="Savchenko A."/>
            <person name="Shiryaev A."/>
            <person name="Soop K."/>
            <person name="Spirin V."/>
            <person name="Szebenyi C."/>
            <person name="Tomsovsky M."/>
            <person name="Tulloss R.E."/>
            <person name="Uehling J."/>
            <person name="Grigoriev I.V."/>
            <person name="Vagvolgyi C."/>
            <person name="Papp T."/>
            <person name="Martin F.M."/>
            <person name="Miettinen O."/>
            <person name="Hibbett D.S."/>
            <person name="Nagy L.G."/>
        </authorList>
    </citation>
    <scope>NUCLEOTIDE SEQUENCE [LARGE SCALE GENOMIC DNA]</scope>
    <source>
        <strain evidence="12 13">FP101781</strain>
    </source>
</reference>
<dbReference type="PANTHER" id="PTHR28097:SF1">
    <property type="entry name" value="PHEROMONE A FACTOR RECEPTOR"/>
    <property type="match status" value="1"/>
</dbReference>
<dbReference type="STRING" id="71717.A0A4Y7SN58"/>
<evidence type="ECO:0000256" key="9">
    <source>
        <dbReference type="ARBA" id="ARBA00023224"/>
    </source>
</evidence>
<evidence type="ECO:0000256" key="3">
    <source>
        <dbReference type="ARBA" id="ARBA00022507"/>
    </source>
</evidence>
<dbReference type="PANTHER" id="PTHR28097">
    <property type="entry name" value="PHEROMONE A FACTOR RECEPTOR"/>
    <property type="match status" value="1"/>
</dbReference>
<dbReference type="Proteomes" id="UP000298030">
    <property type="component" value="Unassembled WGS sequence"/>
</dbReference>
<dbReference type="PRINTS" id="PR00899">
    <property type="entry name" value="GPCRSTE3"/>
</dbReference>
<evidence type="ECO:0000256" key="8">
    <source>
        <dbReference type="ARBA" id="ARBA00023170"/>
    </source>
</evidence>
<keyword evidence="8 12" id="KW-0675">Receptor</keyword>
<keyword evidence="7 11" id="KW-0472">Membrane</keyword>
<feature type="compositionally biased region" description="Pro residues" evidence="10">
    <location>
        <begin position="402"/>
        <end position="413"/>
    </location>
</feature>
<keyword evidence="9" id="KW-0807">Transducer</keyword>
<comment type="similarity">
    <text evidence="2">Belongs to the G-protein coupled receptor 4 family.</text>
</comment>
<evidence type="ECO:0000256" key="2">
    <source>
        <dbReference type="ARBA" id="ARBA00011085"/>
    </source>
</evidence>
<name>A0A4Y7SN58_COPMI</name>
<keyword evidence="5 11" id="KW-1133">Transmembrane helix</keyword>
<dbReference type="GO" id="GO:0004934">
    <property type="term" value="F:mating-type alpha-factor pheromone receptor activity"/>
    <property type="evidence" value="ECO:0007669"/>
    <property type="project" value="InterPro"/>
</dbReference>
<comment type="caution">
    <text evidence="12">The sequence shown here is derived from an EMBL/GenBank/DDBJ whole genome shotgun (WGS) entry which is preliminary data.</text>
</comment>
<keyword evidence="13" id="KW-1185">Reference proteome</keyword>
<feature type="compositionally biased region" description="Polar residues" evidence="10">
    <location>
        <begin position="423"/>
        <end position="444"/>
    </location>
</feature>
<dbReference type="CDD" id="cd14966">
    <property type="entry name" value="7tmD_STE3"/>
    <property type="match status" value="1"/>
</dbReference>
<dbReference type="InterPro" id="IPR001499">
    <property type="entry name" value="GPCR_STE3"/>
</dbReference>
<comment type="subcellular location">
    <subcellularLocation>
        <location evidence="1">Membrane</location>
        <topology evidence="1">Multi-pass membrane protein</topology>
    </subcellularLocation>
</comment>
<accession>A0A4Y7SN58</accession>
<dbReference type="Pfam" id="PF02076">
    <property type="entry name" value="STE3"/>
    <property type="match status" value="1"/>
</dbReference>
<evidence type="ECO:0000256" key="1">
    <source>
        <dbReference type="ARBA" id="ARBA00004141"/>
    </source>
</evidence>
<evidence type="ECO:0000256" key="11">
    <source>
        <dbReference type="SAM" id="Phobius"/>
    </source>
</evidence>
<dbReference type="PRINTS" id="PR00901">
    <property type="entry name" value="PHEROMONEBAR"/>
</dbReference>
<organism evidence="12 13">
    <name type="scientific">Coprinellus micaceus</name>
    <name type="common">Glistening ink-cap mushroom</name>
    <name type="synonym">Coprinus micaceus</name>
    <dbReference type="NCBI Taxonomy" id="71717"/>
    <lineage>
        <taxon>Eukaryota</taxon>
        <taxon>Fungi</taxon>
        <taxon>Dikarya</taxon>
        <taxon>Basidiomycota</taxon>
        <taxon>Agaricomycotina</taxon>
        <taxon>Agaricomycetes</taxon>
        <taxon>Agaricomycetidae</taxon>
        <taxon>Agaricales</taxon>
        <taxon>Agaricineae</taxon>
        <taxon>Psathyrellaceae</taxon>
        <taxon>Coprinellus</taxon>
    </lineage>
</organism>
<evidence type="ECO:0000256" key="7">
    <source>
        <dbReference type="ARBA" id="ARBA00023136"/>
    </source>
</evidence>
<keyword evidence="6" id="KW-0297">G-protein coupled receptor</keyword>
<proteinExistence type="inferred from homology"/>
<feature type="transmembrane region" description="Helical" evidence="11">
    <location>
        <begin position="278"/>
        <end position="295"/>
    </location>
</feature>
<dbReference type="GO" id="GO:0000750">
    <property type="term" value="P:pheromone-dependent signal transduction involved in conjugation with cellular fusion"/>
    <property type="evidence" value="ECO:0007669"/>
    <property type="project" value="TreeGrafter"/>
</dbReference>
<evidence type="ECO:0000256" key="6">
    <source>
        <dbReference type="ARBA" id="ARBA00023040"/>
    </source>
</evidence>
<feature type="transmembrane region" description="Helical" evidence="11">
    <location>
        <begin position="161"/>
        <end position="187"/>
    </location>
</feature>
<keyword evidence="3" id="KW-0589">Pheromone response</keyword>
<dbReference type="OrthoDB" id="2874149at2759"/>
<evidence type="ECO:0000256" key="10">
    <source>
        <dbReference type="SAM" id="MobiDB-lite"/>
    </source>
</evidence>
<feature type="region of interest" description="Disordered" evidence="10">
    <location>
        <begin position="395"/>
        <end position="458"/>
    </location>
</feature>